<evidence type="ECO:0000313" key="2">
    <source>
        <dbReference type="Proteomes" id="UP001515641"/>
    </source>
</evidence>
<dbReference type="RefSeq" id="WP_166453207.1">
    <property type="nucleotide sequence ID" value="NZ_JAAOMA010000034.1"/>
</dbReference>
<dbReference type="Pfam" id="PF19800">
    <property type="entry name" value="DUF6283"/>
    <property type="match status" value="1"/>
</dbReference>
<accession>A0ABX0LJM0</accession>
<comment type="caution">
    <text evidence="1">The sequence shown here is derived from an EMBL/GenBank/DDBJ whole genome shotgun (WGS) entry which is preliminary data.</text>
</comment>
<organism evidence="1 2">
    <name type="scientific">Chromobacterium fluminis</name>
    <dbReference type="NCBI Taxonomy" id="3044269"/>
    <lineage>
        <taxon>Bacteria</taxon>
        <taxon>Pseudomonadati</taxon>
        <taxon>Pseudomonadota</taxon>
        <taxon>Betaproteobacteria</taxon>
        <taxon>Neisseriales</taxon>
        <taxon>Chromobacteriaceae</taxon>
        <taxon>Chromobacterium</taxon>
    </lineage>
</organism>
<sequence>MSNLPHIKKPCRDCPYRKDALKGWLGADRVRELLAAESFVCHKKLDRQCAGHMLIKGEANAFVRMANRLQIPLELSGRELVFENQDQCIEHHRSYRDPSASQKLADT</sequence>
<dbReference type="InterPro" id="IPR046250">
    <property type="entry name" value="DUF6283"/>
</dbReference>
<name>A0ABX0LJM0_9NEIS</name>
<protein>
    <recommendedName>
        <fullName evidence="3">Metal-binding protein</fullName>
    </recommendedName>
</protein>
<dbReference type="Proteomes" id="UP001515641">
    <property type="component" value="Unassembled WGS sequence"/>
</dbReference>
<evidence type="ECO:0008006" key="3">
    <source>
        <dbReference type="Google" id="ProtNLM"/>
    </source>
</evidence>
<evidence type="ECO:0000313" key="1">
    <source>
        <dbReference type="EMBL" id="NHR07397.1"/>
    </source>
</evidence>
<gene>
    <name evidence="1" type="ORF">HA052_19590</name>
</gene>
<reference evidence="1 2" key="1">
    <citation type="submission" date="2020-03" db="EMBL/GenBank/DDBJ databases">
        <title>Draft genome sequence of environmentally isolated cultures.</title>
        <authorList>
            <person name="Wilson H.S."/>
            <person name="De Leon M.E."/>
        </authorList>
    </citation>
    <scope>NUCLEOTIDE SEQUENCE [LARGE SCALE GENOMIC DNA]</scope>
    <source>
        <strain evidence="1 2">HSC-31F16</strain>
    </source>
</reference>
<proteinExistence type="predicted"/>
<dbReference type="EMBL" id="JAAOMA010000034">
    <property type="protein sequence ID" value="NHR07397.1"/>
    <property type="molecule type" value="Genomic_DNA"/>
</dbReference>
<keyword evidence="2" id="KW-1185">Reference proteome</keyword>